<accession>A0A1H6DZ06</accession>
<dbReference type="SUPFAM" id="SSF51735">
    <property type="entry name" value="NAD(P)-binding Rossmann-fold domains"/>
    <property type="match status" value="1"/>
</dbReference>
<dbReference type="EMBL" id="FNVO01000025">
    <property type="protein sequence ID" value="SEG90053.1"/>
    <property type="molecule type" value="Genomic_DNA"/>
</dbReference>
<dbReference type="PANTHER" id="PTHR42879:SF6">
    <property type="entry name" value="NADPH-DEPENDENT REDUCTASE BACG"/>
    <property type="match status" value="1"/>
</dbReference>
<evidence type="ECO:0000256" key="1">
    <source>
        <dbReference type="ARBA" id="ARBA00006484"/>
    </source>
</evidence>
<gene>
    <name evidence="2" type="ORF">SAMN04489712_12525</name>
</gene>
<comment type="similarity">
    <text evidence="1">Belongs to the short-chain dehydrogenases/reductases (SDR) family.</text>
</comment>
<dbReference type="RefSeq" id="WP_103943935.1">
    <property type="nucleotide sequence ID" value="NZ_FNVO01000025.1"/>
</dbReference>
<dbReference type="AlphaFoldDB" id="A0A1H6DZ06"/>
<name>A0A1H6DZ06_9ACTN</name>
<dbReference type="PANTHER" id="PTHR42879">
    <property type="entry name" value="3-OXOACYL-(ACYL-CARRIER-PROTEIN) REDUCTASE"/>
    <property type="match status" value="1"/>
</dbReference>
<dbReference type="Pfam" id="PF13561">
    <property type="entry name" value="adh_short_C2"/>
    <property type="match status" value="1"/>
</dbReference>
<protein>
    <submittedName>
        <fullName evidence="2">3-oxoacyl-[acyl-carrier protein] reductase</fullName>
    </submittedName>
</protein>
<keyword evidence="3" id="KW-1185">Reference proteome</keyword>
<dbReference type="InterPro" id="IPR036291">
    <property type="entry name" value="NAD(P)-bd_dom_sf"/>
</dbReference>
<organism evidence="2 3">
    <name type="scientific">Thermomonospora echinospora</name>
    <dbReference type="NCBI Taxonomy" id="1992"/>
    <lineage>
        <taxon>Bacteria</taxon>
        <taxon>Bacillati</taxon>
        <taxon>Actinomycetota</taxon>
        <taxon>Actinomycetes</taxon>
        <taxon>Streptosporangiales</taxon>
        <taxon>Thermomonosporaceae</taxon>
        <taxon>Thermomonospora</taxon>
    </lineage>
</organism>
<proteinExistence type="inferred from homology"/>
<evidence type="ECO:0000313" key="2">
    <source>
        <dbReference type="EMBL" id="SEG90053.1"/>
    </source>
</evidence>
<dbReference type="InterPro" id="IPR002347">
    <property type="entry name" value="SDR_fam"/>
</dbReference>
<sequence>MDLGLTGRVALVAAASSGLGLAVARTFAAEGAHVAICARDPERLARAHAEIDACGPGRVLSTSVDLTDDDAAGAWVRDTAAEMGALHIVVTNSGGVPHGPVDAFDTAVYREALTGNTIPHVAVALAALPFLTEAGWGRILMITSEAVRQPLGATGLSAVARLGVLGFAKGLVDSLGARGVTVNVLAPGFHRTKALDEQFGEDVEQAVAEVAKGLPLGRVGRAEDFGALVAFLASEQASFVTGTVLLVDGGNTRGLG</sequence>
<dbReference type="Gene3D" id="3.40.50.720">
    <property type="entry name" value="NAD(P)-binding Rossmann-like Domain"/>
    <property type="match status" value="1"/>
</dbReference>
<dbReference type="OrthoDB" id="9804774at2"/>
<dbReference type="InterPro" id="IPR050259">
    <property type="entry name" value="SDR"/>
</dbReference>
<dbReference type="PRINTS" id="PR00081">
    <property type="entry name" value="GDHRDH"/>
</dbReference>
<dbReference type="Proteomes" id="UP000236723">
    <property type="component" value="Unassembled WGS sequence"/>
</dbReference>
<evidence type="ECO:0000313" key="3">
    <source>
        <dbReference type="Proteomes" id="UP000236723"/>
    </source>
</evidence>
<reference evidence="3" key="1">
    <citation type="submission" date="2016-10" db="EMBL/GenBank/DDBJ databases">
        <authorList>
            <person name="Varghese N."/>
            <person name="Submissions S."/>
        </authorList>
    </citation>
    <scope>NUCLEOTIDE SEQUENCE [LARGE SCALE GENOMIC DNA]</scope>
    <source>
        <strain evidence="3">DSM 43163</strain>
    </source>
</reference>